<feature type="transmembrane region" description="Helical" evidence="7">
    <location>
        <begin position="261"/>
        <end position="281"/>
    </location>
</feature>
<evidence type="ECO:0000256" key="6">
    <source>
        <dbReference type="ARBA" id="ARBA00023136"/>
    </source>
</evidence>
<gene>
    <name evidence="8" type="ORF">M5X16_14100</name>
    <name evidence="9" type="ORF">PC41400_19805</name>
</gene>
<keyword evidence="6 7" id="KW-0472">Membrane</keyword>
<dbReference type="InterPro" id="IPR052923">
    <property type="entry name" value="UPF0718"/>
</dbReference>
<comment type="similarity">
    <text evidence="2">Belongs to the UPF0718 family.</text>
</comment>
<evidence type="ECO:0000256" key="1">
    <source>
        <dbReference type="ARBA" id="ARBA00004651"/>
    </source>
</evidence>
<dbReference type="InterPro" id="IPR005524">
    <property type="entry name" value="DUF318"/>
</dbReference>
<dbReference type="OrthoDB" id="9810876at2"/>
<dbReference type="GeneID" id="95377042"/>
<feature type="transmembrane region" description="Helical" evidence="7">
    <location>
        <begin position="89"/>
        <end position="113"/>
    </location>
</feature>
<feature type="transmembrane region" description="Helical" evidence="7">
    <location>
        <begin position="157"/>
        <end position="179"/>
    </location>
</feature>
<dbReference type="Pfam" id="PF03773">
    <property type="entry name" value="ArsP_1"/>
    <property type="match status" value="1"/>
</dbReference>
<feature type="transmembrane region" description="Helical" evidence="7">
    <location>
        <begin position="287"/>
        <end position="308"/>
    </location>
</feature>
<dbReference type="GO" id="GO:0005886">
    <property type="term" value="C:plasma membrane"/>
    <property type="evidence" value="ECO:0007669"/>
    <property type="project" value="UniProtKB-SubCell"/>
</dbReference>
<feature type="transmembrane region" description="Helical" evidence="7">
    <location>
        <begin position="15"/>
        <end position="32"/>
    </location>
</feature>
<dbReference type="KEGG" id="pchi:PC41400_19805"/>
<evidence type="ECO:0000256" key="4">
    <source>
        <dbReference type="ARBA" id="ARBA00022692"/>
    </source>
</evidence>
<feature type="transmembrane region" description="Helical" evidence="7">
    <location>
        <begin position="52"/>
        <end position="77"/>
    </location>
</feature>
<feature type="transmembrane region" description="Helical" evidence="7">
    <location>
        <begin position="315"/>
        <end position="339"/>
    </location>
</feature>
<proteinExistence type="inferred from homology"/>
<dbReference type="EMBL" id="CP026520">
    <property type="protein sequence ID" value="QAV19779.1"/>
    <property type="molecule type" value="Genomic_DNA"/>
</dbReference>
<dbReference type="PANTHER" id="PTHR34184">
    <property type="entry name" value="UPF0718 PROTEIN YCGR"/>
    <property type="match status" value="1"/>
</dbReference>
<keyword evidence="5 7" id="KW-1133">Transmembrane helix</keyword>
<evidence type="ECO:0000256" key="2">
    <source>
        <dbReference type="ARBA" id="ARBA00006386"/>
    </source>
</evidence>
<keyword evidence="11" id="KW-1185">Reference proteome</keyword>
<dbReference type="AlphaFoldDB" id="A0A410WZ96"/>
<organism evidence="9 10">
    <name type="scientific">Paenibacillus chitinolyticus</name>
    <dbReference type="NCBI Taxonomy" id="79263"/>
    <lineage>
        <taxon>Bacteria</taxon>
        <taxon>Bacillati</taxon>
        <taxon>Bacillota</taxon>
        <taxon>Bacilli</taxon>
        <taxon>Bacillales</taxon>
        <taxon>Paenibacillaceae</taxon>
        <taxon>Paenibacillus</taxon>
    </lineage>
</organism>
<accession>A0A410WZ96</accession>
<evidence type="ECO:0000313" key="8">
    <source>
        <dbReference type="EMBL" id="MCY9596907.1"/>
    </source>
</evidence>
<name>A0A410WZ96_9BACL</name>
<reference evidence="9 10" key="1">
    <citation type="submission" date="2018-01" db="EMBL/GenBank/DDBJ databases">
        <title>The whole genome sequencing and assembly of Paenibacillus chitinolyticus KCCM 41400 strain.</title>
        <authorList>
            <person name="Kim J.-Y."/>
            <person name="Park M.-K."/>
            <person name="Lee Y.-J."/>
            <person name="Yi H."/>
            <person name="Bahn Y.-S."/>
            <person name="Kim J.F."/>
            <person name="Lee D.-W."/>
        </authorList>
    </citation>
    <scope>NUCLEOTIDE SEQUENCE [LARGE SCALE GENOMIC DNA]</scope>
    <source>
        <strain evidence="9 10">KCCM 41400</strain>
    </source>
</reference>
<dbReference type="EMBL" id="JAMDMJ010000015">
    <property type="protein sequence ID" value="MCY9596907.1"/>
    <property type="molecule type" value="Genomic_DNA"/>
</dbReference>
<dbReference type="PANTHER" id="PTHR34184:SF4">
    <property type="entry name" value="UPF0718 PROTEIN YCGR"/>
    <property type="match status" value="1"/>
</dbReference>
<dbReference type="Proteomes" id="UP001527202">
    <property type="component" value="Unassembled WGS sequence"/>
</dbReference>
<feature type="transmembrane region" description="Helical" evidence="7">
    <location>
        <begin position="222"/>
        <end position="240"/>
    </location>
</feature>
<reference evidence="8 11" key="2">
    <citation type="submission" date="2022-05" db="EMBL/GenBank/DDBJ databases">
        <title>Genome Sequencing of Bee-Associated Microbes.</title>
        <authorList>
            <person name="Dunlap C."/>
        </authorList>
    </citation>
    <scope>NUCLEOTIDE SEQUENCE [LARGE SCALE GENOMIC DNA]</scope>
    <source>
        <strain evidence="8 11">NRRL B-23120</strain>
    </source>
</reference>
<dbReference type="Proteomes" id="UP000288943">
    <property type="component" value="Chromosome"/>
</dbReference>
<evidence type="ECO:0000256" key="3">
    <source>
        <dbReference type="ARBA" id="ARBA00022475"/>
    </source>
</evidence>
<protein>
    <submittedName>
        <fullName evidence="9">Permease</fullName>
    </submittedName>
</protein>
<evidence type="ECO:0000256" key="7">
    <source>
        <dbReference type="SAM" id="Phobius"/>
    </source>
</evidence>
<sequence length="340" mass="37201">MHFSGASRGMRKRHLIYIAAGSFLAVLAWQAVRTGNAGLPDPSVLRLFKTMFIGIVLEAVPFIMLGVLLSSFMQVYIPETWIRKAIPRNPLLGFVYACLLGILFPICECGMIPVVRRLINKGMPLYIGVIVILAGPIVNPVVYAATYTAFRMNPEMVYARMGLALGVSAFIGLFVYAFINQNPLKHRLDSLYAENGQDCAHVQGGGKFVTMMGHAGGEFFDMGKYLILGSLVTAVIQAFVPRGDLSALGEGEVLPHLFMMGFAYILSLCSTSDAFVASSFLQTFSKGSLLTFLVFGPMLDFKSTLMLLSVFKTKFVLLLAVLITMTVFAGSVIVEHLFFN</sequence>
<keyword evidence="3" id="KW-1003">Cell membrane</keyword>
<evidence type="ECO:0000313" key="10">
    <source>
        <dbReference type="Proteomes" id="UP000288943"/>
    </source>
</evidence>
<feature type="transmembrane region" description="Helical" evidence="7">
    <location>
        <begin position="125"/>
        <end position="145"/>
    </location>
</feature>
<keyword evidence="4 7" id="KW-0812">Transmembrane</keyword>
<evidence type="ECO:0000256" key="5">
    <source>
        <dbReference type="ARBA" id="ARBA00022989"/>
    </source>
</evidence>
<dbReference type="RefSeq" id="WP_042227115.1">
    <property type="nucleotide sequence ID" value="NZ_CP026520.1"/>
</dbReference>
<evidence type="ECO:0000313" key="9">
    <source>
        <dbReference type="EMBL" id="QAV19779.1"/>
    </source>
</evidence>
<comment type="subcellular location">
    <subcellularLocation>
        <location evidence="1">Cell membrane</location>
        <topology evidence="1">Multi-pass membrane protein</topology>
    </subcellularLocation>
</comment>
<evidence type="ECO:0000313" key="11">
    <source>
        <dbReference type="Proteomes" id="UP001527202"/>
    </source>
</evidence>